<feature type="compositionally biased region" description="Basic and acidic residues" evidence="1">
    <location>
        <begin position="286"/>
        <end position="296"/>
    </location>
</feature>
<dbReference type="EMBL" id="GL376573">
    <property type="status" value="NOT_ANNOTATED_CDS"/>
    <property type="molecule type" value="Genomic_DNA"/>
</dbReference>
<reference evidence="3" key="1">
    <citation type="journal article" date="2010" name="Genome Biol.">
        <title>Genome sequence of the necrotrophic plant pathogen Pythium ultimum reveals original pathogenicity mechanisms and effector repertoire.</title>
        <authorList>
            <person name="Levesque C.A."/>
            <person name="Brouwer H."/>
            <person name="Cano L."/>
            <person name="Hamilton J.P."/>
            <person name="Holt C."/>
            <person name="Huitema E."/>
            <person name="Raffaele S."/>
            <person name="Robideau G.P."/>
            <person name="Thines M."/>
            <person name="Win J."/>
            <person name="Zerillo M.M."/>
            <person name="Beakes G.W."/>
            <person name="Boore J.L."/>
            <person name="Busam D."/>
            <person name="Dumas B."/>
            <person name="Ferriera S."/>
            <person name="Fuerstenberg S.I."/>
            <person name="Gachon C.M."/>
            <person name="Gaulin E."/>
            <person name="Govers F."/>
            <person name="Grenville-Briggs L."/>
            <person name="Horner N."/>
            <person name="Hostetler J."/>
            <person name="Jiang R.H."/>
            <person name="Johnson J."/>
            <person name="Krajaejun T."/>
            <person name="Lin H."/>
            <person name="Meijer H.J."/>
            <person name="Moore B."/>
            <person name="Morris P."/>
            <person name="Phuntmart V."/>
            <person name="Puiu D."/>
            <person name="Shetty J."/>
            <person name="Stajich J.E."/>
            <person name="Tripathy S."/>
            <person name="Wawra S."/>
            <person name="van West P."/>
            <person name="Whitty B.R."/>
            <person name="Coutinho P.M."/>
            <person name="Henrissat B."/>
            <person name="Martin F."/>
            <person name="Thomas P.D."/>
            <person name="Tyler B.M."/>
            <person name="De Vries R.P."/>
            <person name="Kamoun S."/>
            <person name="Yandell M."/>
            <person name="Tisserat N."/>
            <person name="Buell C.R."/>
        </authorList>
    </citation>
    <scope>NUCLEOTIDE SEQUENCE</scope>
    <source>
        <strain evidence="3">DAOM:BR144</strain>
    </source>
</reference>
<reference evidence="3" key="2">
    <citation type="submission" date="2010-04" db="EMBL/GenBank/DDBJ databases">
        <authorList>
            <person name="Buell R."/>
            <person name="Hamilton J."/>
            <person name="Hostetler J."/>
        </authorList>
    </citation>
    <scope>NUCLEOTIDE SEQUENCE [LARGE SCALE GENOMIC DNA]</scope>
    <source>
        <strain evidence="3">DAOM:BR144</strain>
    </source>
</reference>
<reference evidence="2" key="3">
    <citation type="submission" date="2015-02" db="UniProtKB">
        <authorList>
            <consortium name="EnsemblProtists"/>
        </authorList>
    </citation>
    <scope>IDENTIFICATION</scope>
    <source>
        <strain evidence="2">DAOM BR144</strain>
    </source>
</reference>
<evidence type="ECO:0000313" key="3">
    <source>
        <dbReference type="Proteomes" id="UP000019132"/>
    </source>
</evidence>
<dbReference type="Proteomes" id="UP000019132">
    <property type="component" value="Unassembled WGS sequence"/>
</dbReference>
<accession>K3WLL6</accession>
<dbReference type="VEuPathDB" id="FungiDB:PYU1_G005846"/>
<dbReference type="InParanoid" id="K3WLL6"/>
<dbReference type="AlphaFoldDB" id="K3WLL6"/>
<dbReference type="EnsemblProtists" id="PYU1_T005858">
    <property type="protein sequence ID" value="PYU1_T005858"/>
    <property type="gene ID" value="PYU1_G005846"/>
</dbReference>
<feature type="region of interest" description="Disordered" evidence="1">
    <location>
        <begin position="271"/>
        <end position="374"/>
    </location>
</feature>
<name>K3WLL6_GLOUD</name>
<sequence length="374" mass="40832">MDPNGAGTALPGDDGIARDPAHAAISSISGAQEIPTSSTLPCSPKRHGIRRRREESFEIEELDSETMRQNSYNYFQRYAHTGSGAAAVPAYNNSSSPTSHNSNPAFAFTANGAGARLGSSSRKRQRTLADRLEKLCLSGSKENAFRRNTSSSSRSRTAQYAMGDESANFNMMDGDDDEREDDRAASRGELLVYGGVPSMKGFFFHSSRRKPMDRVFRHYATVANQAASAGEVTGSELVVFRRPRPSPPPSPYVVNVPYFSFSPQELEALTRQEQNKRMASSSASQRHQDGESDKLKGVATGSYRSPPRSRSASASSTNSPPFRALGVPRTDSMEDFDDDIDMDDADREPPRAPHASGEISHAEWFLSDGDDDDL</sequence>
<proteinExistence type="predicted"/>
<keyword evidence="3" id="KW-1185">Reference proteome</keyword>
<feature type="compositionally biased region" description="Low complexity" evidence="1">
    <location>
        <begin position="146"/>
        <end position="157"/>
    </location>
</feature>
<evidence type="ECO:0000313" key="2">
    <source>
        <dbReference type="EnsemblProtists" id="PYU1_T005858"/>
    </source>
</evidence>
<feature type="region of interest" description="Disordered" evidence="1">
    <location>
        <begin position="143"/>
        <end position="183"/>
    </location>
</feature>
<feature type="compositionally biased region" description="Acidic residues" evidence="1">
    <location>
        <begin position="333"/>
        <end position="346"/>
    </location>
</feature>
<dbReference type="eggNOG" id="ENOG502S6KR">
    <property type="taxonomic scope" value="Eukaryota"/>
</dbReference>
<feature type="compositionally biased region" description="Polar residues" evidence="1">
    <location>
        <begin position="26"/>
        <end position="41"/>
    </location>
</feature>
<feature type="compositionally biased region" description="Low complexity" evidence="1">
    <location>
        <begin position="302"/>
        <end position="321"/>
    </location>
</feature>
<feature type="region of interest" description="Disordered" evidence="1">
    <location>
        <begin position="1"/>
        <end position="57"/>
    </location>
</feature>
<evidence type="ECO:0000256" key="1">
    <source>
        <dbReference type="SAM" id="MobiDB-lite"/>
    </source>
</evidence>
<dbReference type="OMA" id="TPHEFEN"/>
<dbReference type="HOGENOM" id="CLU_732558_0_0_1"/>
<organism evidence="2 3">
    <name type="scientific">Globisporangium ultimum (strain ATCC 200006 / CBS 805.95 / DAOM BR144)</name>
    <name type="common">Pythium ultimum</name>
    <dbReference type="NCBI Taxonomy" id="431595"/>
    <lineage>
        <taxon>Eukaryota</taxon>
        <taxon>Sar</taxon>
        <taxon>Stramenopiles</taxon>
        <taxon>Oomycota</taxon>
        <taxon>Peronosporomycetes</taxon>
        <taxon>Pythiales</taxon>
        <taxon>Pythiaceae</taxon>
        <taxon>Globisporangium</taxon>
    </lineage>
</organism>
<protein>
    <submittedName>
        <fullName evidence="2">Uncharacterized protein</fullName>
    </submittedName>
</protein>